<dbReference type="EMBL" id="JAIOUQ010000003">
    <property type="protein sequence ID" value="MBZ2165320.1"/>
    <property type="molecule type" value="Genomic_DNA"/>
</dbReference>
<proteinExistence type="predicted"/>
<dbReference type="SUPFAM" id="SSF51905">
    <property type="entry name" value="FAD/NAD(P)-binding domain"/>
    <property type="match status" value="1"/>
</dbReference>
<dbReference type="Gene3D" id="3.50.50.60">
    <property type="entry name" value="FAD/NAD(P)-binding domain"/>
    <property type="match status" value="1"/>
</dbReference>
<organism evidence="1 2">
    <name type="scientific">Methanobacterium spitsbergense</name>
    <dbReference type="NCBI Taxonomy" id="2874285"/>
    <lineage>
        <taxon>Archaea</taxon>
        <taxon>Methanobacteriati</taxon>
        <taxon>Methanobacteriota</taxon>
        <taxon>Methanomada group</taxon>
        <taxon>Methanobacteria</taxon>
        <taxon>Methanobacteriales</taxon>
        <taxon>Methanobacteriaceae</taxon>
        <taxon>Methanobacterium</taxon>
    </lineage>
</organism>
<sequence>MNKFDVIVVGAGPVGSTFARYIANEGFKVVMLERKREVGVPLQCAGLLGKKIKDINILPDEYILNEVYGAYLHSPSDIILKVGRKDPEAYVIDRVGYDKFLVEQAVDAGAELLLNHRVKGLDVKTGEVCVGNNSDKIFQGEVIVGADGHASRVSDEFNPKSKSVMAAQYLLDMKKDVFDIDNVNLNVNSNISPGFLWMIPISKSMARIGLFANKDYNGLNEVLKDFINHDTCYKNASILKKYQGFIPVYNSKKKIVKDRAILLGDAASQVKPTTGGGLIIGFECAKMAANTVSRALQMEDIKILNEYEYEYKKRFKNELKVQIEVQKIFESLTNEDLDKMFLKLKEGNAEALISEYGDMDTQSTLIKEMIKNRLLFSILPKLLTRRIGSLWK</sequence>
<dbReference type="InterPro" id="IPR036188">
    <property type="entry name" value="FAD/NAD-bd_sf"/>
</dbReference>
<evidence type="ECO:0000313" key="1">
    <source>
        <dbReference type="EMBL" id="MBZ2165320.1"/>
    </source>
</evidence>
<dbReference type="InterPro" id="IPR050407">
    <property type="entry name" value="Geranylgeranyl_reductase"/>
</dbReference>
<name>A0A8T5UVW2_9EURY</name>
<dbReference type="PANTHER" id="PTHR42685">
    <property type="entry name" value="GERANYLGERANYL DIPHOSPHATE REDUCTASE"/>
    <property type="match status" value="1"/>
</dbReference>
<dbReference type="PANTHER" id="PTHR42685:SF18">
    <property type="entry name" value="DIGERANYLGERANYLGLYCEROPHOSPHOLIPID REDUCTASE"/>
    <property type="match status" value="1"/>
</dbReference>
<dbReference type="NCBIfam" id="TIGR02032">
    <property type="entry name" value="GG-red-SF"/>
    <property type="match status" value="1"/>
</dbReference>
<dbReference type="Pfam" id="PF05834">
    <property type="entry name" value="Lycopene_cycl"/>
    <property type="match status" value="1"/>
</dbReference>
<keyword evidence="2" id="KW-1185">Reference proteome</keyword>
<dbReference type="Proteomes" id="UP000825933">
    <property type="component" value="Unassembled WGS sequence"/>
</dbReference>
<dbReference type="InterPro" id="IPR011777">
    <property type="entry name" value="Geranylgeranyl_Rdtase_fam"/>
</dbReference>
<dbReference type="PRINTS" id="PR00420">
    <property type="entry name" value="RNGMNOXGNASE"/>
</dbReference>
<dbReference type="AlphaFoldDB" id="A0A8T5UVW2"/>
<comment type="caution">
    <text evidence="1">The sequence shown here is derived from an EMBL/GenBank/DDBJ whole genome shotgun (WGS) entry which is preliminary data.</text>
</comment>
<dbReference type="GO" id="GO:0016628">
    <property type="term" value="F:oxidoreductase activity, acting on the CH-CH group of donors, NAD or NADP as acceptor"/>
    <property type="evidence" value="ECO:0007669"/>
    <property type="project" value="InterPro"/>
</dbReference>
<accession>A0A8T5UVW2</accession>
<gene>
    <name evidence="1" type="ORF">K8N75_04615</name>
</gene>
<protein>
    <submittedName>
        <fullName evidence="1">NAD(P)/FAD-dependent oxidoreductase</fullName>
    </submittedName>
</protein>
<evidence type="ECO:0000313" key="2">
    <source>
        <dbReference type="Proteomes" id="UP000825933"/>
    </source>
</evidence>
<dbReference type="RefSeq" id="WP_223790926.1">
    <property type="nucleotide sequence ID" value="NZ_JAIOUQ010000003.1"/>
</dbReference>
<reference evidence="2" key="1">
    <citation type="journal article" date="2022" name="Microbiol. Resour. Announc.">
        <title>Draft Genome Sequence of a Methanogenic Archaeon from West Spitsbergen Permafrost.</title>
        <authorList>
            <person name="Trubitsyn V."/>
            <person name="Rivkina E."/>
            <person name="Shcherbakova V."/>
        </authorList>
    </citation>
    <scope>NUCLEOTIDE SEQUENCE [LARGE SCALE GENOMIC DNA]</scope>
    <source>
        <strain evidence="2">VT</strain>
    </source>
</reference>